<proteinExistence type="predicted"/>
<sequence>MSPGVNAVWRRDVTWCRLDPMKAVKVSSRHEVSTQEQIGSVEMMSSKFNCRPISEAESSKLAPRASRVAPIPQVGEWALASMPRMHEKDPMFIADSKVGRKDKSGTLLCQYAEARTTAWLPNRMRAVEMFESGELSGMAFRFDRITSPEEASQIKEELDAVLGGFSSSLKTVANWEMDFKGRRTNREDKQQ</sequence>
<dbReference type="Proteomes" id="UP001235939">
    <property type="component" value="Chromosome 15"/>
</dbReference>
<dbReference type="EMBL" id="CP092877">
    <property type="protein sequence ID" value="UYV77724.1"/>
    <property type="molecule type" value="Genomic_DNA"/>
</dbReference>
<accession>A0ABY6LA59</accession>
<protein>
    <submittedName>
        <fullName evidence="1">Uncharacterized protein</fullName>
    </submittedName>
</protein>
<gene>
    <name evidence="1" type="ORF">LAZ67_15002061</name>
</gene>
<keyword evidence="2" id="KW-1185">Reference proteome</keyword>
<organism evidence="1 2">
    <name type="scientific">Cordylochernes scorpioides</name>
    <dbReference type="NCBI Taxonomy" id="51811"/>
    <lineage>
        <taxon>Eukaryota</taxon>
        <taxon>Metazoa</taxon>
        <taxon>Ecdysozoa</taxon>
        <taxon>Arthropoda</taxon>
        <taxon>Chelicerata</taxon>
        <taxon>Arachnida</taxon>
        <taxon>Pseudoscorpiones</taxon>
        <taxon>Cheliferoidea</taxon>
        <taxon>Chernetidae</taxon>
        <taxon>Cordylochernes</taxon>
    </lineage>
</organism>
<name>A0ABY6LA59_9ARAC</name>
<evidence type="ECO:0000313" key="2">
    <source>
        <dbReference type="Proteomes" id="UP001235939"/>
    </source>
</evidence>
<reference evidence="1 2" key="1">
    <citation type="submission" date="2022-01" db="EMBL/GenBank/DDBJ databases">
        <title>A chromosomal length assembly of Cordylochernes scorpioides.</title>
        <authorList>
            <person name="Zeh D."/>
            <person name="Zeh J."/>
        </authorList>
    </citation>
    <scope>NUCLEOTIDE SEQUENCE [LARGE SCALE GENOMIC DNA]</scope>
    <source>
        <strain evidence="1">IN4F17</strain>
        <tissue evidence="1">Whole Body</tissue>
    </source>
</reference>
<evidence type="ECO:0000313" key="1">
    <source>
        <dbReference type="EMBL" id="UYV77724.1"/>
    </source>
</evidence>